<gene>
    <name evidence="1" type="ORF">LMG27174_05204</name>
</gene>
<dbReference type="Proteomes" id="UP000494205">
    <property type="component" value="Unassembled WGS sequence"/>
</dbReference>
<evidence type="ECO:0000313" key="2">
    <source>
        <dbReference type="Proteomes" id="UP000494205"/>
    </source>
</evidence>
<protein>
    <submittedName>
        <fullName evidence="1">Uncharacterized protein</fullName>
    </submittedName>
</protein>
<sequence>MSGGFASLSIPELVTEMSRYAIFSSILSKGSETSVFL</sequence>
<organism evidence="1 2">
    <name type="scientific">Paraburkholderia rhynchosiae</name>
    <dbReference type="NCBI Taxonomy" id="487049"/>
    <lineage>
        <taxon>Bacteria</taxon>
        <taxon>Pseudomonadati</taxon>
        <taxon>Pseudomonadota</taxon>
        <taxon>Betaproteobacteria</taxon>
        <taxon>Burkholderiales</taxon>
        <taxon>Burkholderiaceae</taxon>
        <taxon>Paraburkholderia</taxon>
    </lineage>
</organism>
<evidence type="ECO:0000313" key="1">
    <source>
        <dbReference type="EMBL" id="CAB3724064.1"/>
    </source>
</evidence>
<dbReference type="EMBL" id="CADIJZ010000022">
    <property type="protein sequence ID" value="CAB3724064.1"/>
    <property type="molecule type" value="Genomic_DNA"/>
</dbReference>
<reference evidence="1 2" key="1">
    <citation type="submission" date="2020-04" db="EMBL/GenBank/DDBJ databases">
        <authorList>
            <person name="De Canck E."/>
        </authorList>
    </citation>
    <scope>NUCLEOTIDE SEQUENCE [LARGE SCALE GENOMIC DNA]</scope>
    <source>
        <strain evidence="1 2">LMG 27174</strain>
    </source>
</reference>
<name>A0A6J5C1P9_9BURK</name>
<dbReference type="AlphaFoldDB" id="A0A6J5C1P9"/>
<accession>A0A6J5C1P9</accession>
<proteinExistence type="predicted"/>